<evidence type="ECO:0000313" key="9">
    <source>
        <dbReference type="Proteomes" id="UP000054279"/>
    </source>
</evidence>
<dbReference type="GO" id="GO:0030026">
    <property type="term" value="P:intracellular manganese ion homeostasis"/>
    <property type="evidence" value="ECO:0007669"/>
    <property type="project" value="TreeGrafter"/>
</dbReference>
<dbReference type="PROSITE" id="PS51846">
    <property type="entry name" value="CNNM"/>
    <property type="match status" value="1"/>
</dbReference>
<dbReference type="Pfam" id="PF01595">
    <property type="entry name" value="CNNM"/>
    <property type="match status" value="1"/>
</dbReference>
<dbReference type="SUPFAM" id="SSF54631">
    <property type="entry name" value="CBS-domain pair"/>
    <property type="match status" value="1"/>
</dbReference>
<evidence type="ECO:0000256" key="4">
    <source>
        <dbReference type="ARBA" id="ARBA00023136"/>
    </source>
</evidence>
<dbReference type="FunFam" id="3.10.580.10:FF:000053">
    <property type="entry name" value="Unplaced genomic scaffold supercont1.12, whole genome shotgun sequence"/>
    <property type="match status" value="1"/>
</dbReference>
<dbReference type="PANTHER" id="PTHR12064">
    <property type="entry name" value="METAL TRANSPORTER CNNM"/>
    <property type="match status" value="1"/>
</dbReference>
<dbReference type="InterPro" id="IPR002550">
    <property type="entry name" value="CNNM"/>
</dbReference>
<dbReference type="GO" id="GO:0016020">
    <property type="term" value="C:membrane"/>
    <property type="evidence" value="ECO:0007669"/>
    <property type="project" value="UniProtKB-SubCell"/>
</dbReference>
<evidence type="ECO:0000256" key="1">
    <source>
        <dbReference type="ARBA" id="ARBA00004141"/>
    </source>
</evidence>
<keyword evidence="9" id="KW-1185">Reference proteome</keyword>
<dbReference type="CDD" id="cd04590">
    <property type="entry name" value="CBS_pair_CorC_HlyC_assoc"/>
    <property type="match status" value="1"/>
</dbReference>
<dbReference type="InterPro" id="IPR044751">
    <property type="entry name" value="Ion_transp-like_CBS"/>
</dbReference>
<dbReference type="EMBL" id="KN837168">
    <property type="protein sequence ID" value="KIJ37529.1"/>
    <property type="molecule type" value="Genomic_DNA"/>
</dbReference>
<dbReference type="OrthoDB" id="5353557at2759"/>
<sequence>MLIASILSSLYNVDTADNGVGGSRVLHQLYRRGVDKHSTFYVVSIVLIPVLVILSGIFAGLTLGYMSLDETQLSVLATSGTPKQREHAKKIIPVRKNGHLLLVSLLLANMVVNETLPVISTEVLGSGVPAVAVSTVLIVIFSEIIPQSICSRYGLVIGAKCAIPVKILMYALWIIAWPVAKLLELFLGPHHGIIYRRGELKELINLHSNVSPHGGDLKQDTVAIIGHTLDLQEKVVKNAMTPIENVFMLPIDAKLDYATLQKVCESGHSRVPVYEEFEVKVGTTKIGKRIVGVLLVKQCVLLDPKDETPLRSLPLNKVPTVPYDESLLAVMDRFQEGRSHMAIVSLFSKAKAASVHETVKTGMTRRFLNRVGLGDSDSDLSDIEKAMAKENINAFTAGIAGREQSMPADAVLCSAGADDVSICNL</sequence>
<accession>A0A0C9URT0</accession>
<keyword evidence="4 5" id="KW-0472">Membrane</keyword>
<gene>
    <name evidence="8" type="ORF">M422DRAFT_177870</name>
</gene>
<feature type="transmembrane region" description="Helical" evidence="6">
    <location>
        <begin position="39"/>
        <end position="63"/>
    </location>
</feature>
<dbReference type="Gene3D" id="3.10.580.10">
    <property type="entry name" value="CBS-domain"/>
    <property type="match status" value="1"/>
</dbReference>
<dbReference type="PANTHER" id="PTHR12064:SF90">
    <property type="entry name" value="CNNM TRANSMEMBRANE DOMAIN-CONTAINING PROTEIN"/>
    <property type="match status" value="1"/>
</dbReference>
<comment type="subcellular location">
    <subcellularLocation>
        <location evidence="1">Membrane</location>
        <topology evidence="1">Multi-pass membrane protein</topology>
    </subcellularLocation>
</comment>
<dbReference type="Proteomes" id="UP000054279">
    <property type="component" value="Unassembled WGS sequence"/>
</dbReference>
<reference evidence="8 9" key="1">
    <citation type="submission" date="2014-06" db="EMBL/GenBank/DDBJ databases">
        <title>Evolutionary Origins and Diversification of the Mycorrhizal Mutualists.</title>
        <authorList>
            <consortium name="DOE Joint Genome Institute"/>
            <consortium name="Mycorrhizal Genomics Consortium"/>
            <person name="Kohler A."/>
            <person name="Kuo A."/>
            <person name="Nagy L.G."/>
            <person name="Floudas D."/>
            <person name="Copeland A."/>
            <person name="Barry K.W."/>
            <person name="Cichocki N."/>
            <person name="Veneault-Fourrey C."/>
            <person name="LaButti K."/>
            <person name="Lindquist E.A."/>
            <person name="Lipzen A."/>
            <person name="Lundell T."/>
            <person name="Morin E."/>
            <person name="Murat C."/>
            <person name="Riley R."/>
            <person name="Ohm R."/>
            <person name="Sun H."/>
            <person name="Tunlid A."/>
            <person name="Henrissat B."/>
            <person name="Grigoriev I.V."/>
            <person name="Hibbett D.S."/>
            <person name="Martin F."/>
        </authorList>
    </citation>
    <scope>NUCLEOTIDE SEQUENCE [LARGE SCALE GENOMIC DNA]</scope>
    <source>
        <strain evidence="8 9">SS14</strain>
    </source>
</reference>
<evidence type="ECO:0000256" key="6">
    <source>
        <dbReference type="SAM" id="Phobius"/>
    </source>
</evidence>
<keyword evidence="2 5" id="KW-0812">Transmembrane</keyword>
<keyword evidence="3 5" id="KW-1133">Transmembrane helix</keyword>
<evidence type="ECO:0000256" key="5">
    <source>
        <dbReference type="PROSITE-ProRule" id="PRU01193"/>
    </source>
</evidence>
<evidence type="ECO:0000256" key="3">
    <source>
        <dbReference type="ARBA" id="ARBA00022989"/>
    </source>
</evidence>
<feature type="transmembrane region" description="Helical" evidence="6">
    <location>
        <begin position="126"/>
        <end position="146"/>
    </location>
</feature>
<dbReference type="AlphaFoldDB" id="A0A0C9URT0"/>
<evidence type="ECO:0000256" key="2">
    <source>
        <dbReference type="ARBA" id="ARBA00022692"/>
    </source>
</evidence>
<dbReference type="HOGENOM" id="CLU_011310_0_3_1"/>
<evidence type="ECO:0000313" key="8">
    <source>
        <dbReference type="EMBL" id="KIJ37529.1"/>
    </source>
</evidence>
<organism evidence="8 9">
    <name type="scientific">Sphaerobolus stellatus (strain SS14)</name>
    <dbReference type="NCBI Taxonomy" id="990650"/>
    <lineage>
        <taxon>Eukaryota</taxon>
        <taxon>Fungi</taxon>
        <taxon>Dikarya</taxon>
        <taxon>Basidiomycota</taxon>
        <taxon>Agaricomycotina</taxon>
        <taxon>Agaricomycetes</taxon>
        <taxon>Phallomycetidae</taxon>
        <taxon>Geastrales</taxon>
        <taxon>Sphaerobolaceae</taxon>
        <taxon>Sphaerobolus</taxon>
    </lineage>
</organism>
<dbReference type="InterPro" id="IPR045095">
    <property type="entry name" value="ACDP"/>
</dbReference>
<dbReference type="InterPro" id="IPR046342">
    <property type="entry name" value="CBS_dom_sf"/>
</dbReference>
<feature type="domain" description="CNNM transmembrane" evidence="7">
    <location>
        <begin position="37"/>
        <end position="221"/>
    </location>
</feature>
<dbReference type="GO" id="GO:0005737">
    <property type="term" value="C:cytoplasm"/>
    <property type="evidence" value="ECO:0007669"/>
    <property type="project" value="TreeGrafter"/>
</dbReference>
<proteinExistence type="predicted"/>
<protein>
    <recommendedName>
        <fullName evidence="7">CNNM transmembrane domain-containing protein</fullName>
    </recommendedName>
</protein>
<name>A0A0C9URT0_SPHS4</name>
<evidence type="ECO:0000259" key="7">
    <source>
        <dbReference type="PROSITE" id="PS51846"/>
    </source>
</evidence>
<dbReference type="GO" id="GO:0010960">
    <property type="term" value="P:magnesium ion homeostasis"/>
    <property type="evidence" value="ECO:0007669"/>
    <property type="project" value="InterPro"/>
</dbReference>